<accession>A0AAN0RJG5</accession>
<evidence type="ECO:0000256" key="2">
    <source>
        <dbReference type="ARBA" id="ARBA00022729"/>
    </source>
</evidence>
<evidence type="ECO:0000256" key="3">
    <source>
        <dbReference type="ARBA" id="ARBA00022764"/>
    </source>
</evidence>
<evidence type="ECO:0000256" key="9">
    <source>
        <dbReference type="PROSITE-ProRule" id="PRU00278"/>
    </source>
</evidence>
<keyword evidence="3" id="KW-0574">Periplasm</keyword>
<dbReference type="Pfam" id="PF09312">
    <property type="entry name" value="SurA_N"/>
    <property type="match status" value="1"/>
</dbReference>
<dbReference type="InterPro" id="IPR015391">
    <property type="entry name" value="SurA_N"/>
</dbReference>
<evidence type="ECO:0000259" key="11">
    <source>
        <dbReference type="PROSITE" id="PS50198"/>
    </source>
</evidence>
<dbReference type="KEGG" id="ptp:RCA23_c17810"/>
<dbReference type="AlphaFoldDB" id="A0AAN0RJG5"/>
<evidence type="ECO:0000313" key="13">
    <source>
        <dbReference type="Proteomes" id="UP000028680"/>
    </source>
</evidence>
<evidence type="ECO:0000256" key="4">
    <source>
        <dbReference type="ARBA" id="ARBA00023110"/>
    </source>
</evidence>
<dbReference type="PANTHER" id="PTHR47637">
    <property type="entry name" value="CHAPERONE SURA"/>
    <property type="match status" value="1"/>
</dbReference>
<dbReference type="InterPro" id="IPR046357">
    <property type="entry name" value="PPIase_dom_sf"/>
</dbReference>
<evidence type="ECO:0000256" key="10">
    <source>
        <dbReference type="SAM" id="SignalP"/>
    </source>
</evidence>
<name>A0AAN0RJG5_9RHOB</name>
<dbReference type="InterPro" id="IPR000297">
    <property type="entry name" value="PPIase_PpiC"/>
</dbReference>
<keyword evidence="13" id="KW-1185">Reference proteome</keyword>
<evidence type="ECO:0000256" key="8">
    <source>
        <dbReference type="ARBA" id="ARBA00031484"/>
    </source>
</evidence>
<dbReference type="GO" id="GO:0003755">
    <property type="term" value="F:peptidyl-prolyl cis-trans isomerase activity"/>
    <property type="evidence" value="ECO:0007669"/>
    <property type="project" value="UniProtKB-KW"/>
</dbReference>
<dbReference type="SUPFAM" id="SSF54534">
    <property type="entry name" value="FKBP-like"/>
    <property type="match status" value="1"/>
</dbReference>
<dbReference type="Gene3D" id="1.10.4030.10">
    <property type="entry name" value="Porin chaperone SurA, peptide-binding domain"/>
    <property type="match status" value="1"/>
</dbReference>
<evidence type="ECO:0000256" key="6">
    <source>
        <dbReference type="ARBA" id="ARBA00023235"/>
    </source>
</evidence>
<sequence length="399" mass="43035">MLKITLRLGLAALGLIGALHSAVQAQGPFDPVISVNRAAITAYELEQRERFLEILQRSSGMAQRARDTLIEDRLKMAAADRAGINLSDAQVVEAMEEFAANANLDLDQLLETLAQNGVDEQTYRDFIKAGVTWREVIRARFAARSAPSEAEIDRALASAGAQGGVKVLLTEIVLPAGSAEELDSARQTAERLGRITSAADFSEQARRLSVAQSRVNGGRLEWANLSDLPDGLRPIISGLRPGQITTPLEVTNAIVLFQLRDVAETTAQSPEISAIEYARVSGPADAVTSATRMADTCDDFYGAVKADPSLTFTIHSESPDQIPQALSLRLMGLDKNEFDNMPTAEGEQAEIVMLCARVYAALEDVSRGQVANNLRSARITSLADGFLAELRASADIVYH</sequence>
<evidence type="ECO:0000313" key="12">
    <source>
        <dbReference type="EMBL" id="AII87315.1"/>
    </source>
</evidence>
<keyword evidence="2 10" id="KW-0732">Signal</keyword>
<dbReference type="InterPro" id="IPR050280">
    <property type="entry name" value="OMP_Chaperone_SurA"/>
</dbReference>
<gene>
    <name evidence="12" type="ORF">RCA23_c17810</name>
</gene>
<feature type="chain" id="PRO_5042930104" description="Parvulin-like PPIase" evidence="10">
    <location>
        <begin position="26"/>
        <end position="399"/>
    </location>
</feature>
<dbReference type="Gene3D" id="3.10.50.40">
    <property type="match status" value="1"/>
</dbReference>
<evidence type="ECO:0000256" key="1">
    <source>
        <dbReference type="ARBA" id="ARBA00018370"/>
    </source>
</evidence>
<evidence type="ECO:0000256" key="5">
    <source>
        <dbReference type="ARBA" id="ARBA00023186"/>
    </source>
</evidence>
<proteinExistence type="predicted"/>
<reference evidence="12 13" key="1">
    <citation type="journal article" date="2014" name="ISME J.">
        <title>Adaptation of an abundant Roseobacter RCA organism to pelagic systems revealed by genomic and transcriptomic analyses.</title>
        <authorList>
            <person name="Voget S."/>
            <person name="Wemheuer B."/>
            <person name="Brinkhoff T."/>
            <person name="Vollmers J."/>
            <person name="Dietrich S."/>
            <person name="Giebel H.A."/>
            <person name="Beardsley C."/>
            <person name="Sardemann C."/>
            <person name="Bakenhus I."/>
            <person name="Billerbeck S."/>
            <person name="Daniel R."/>
            <person name="Simon M."/>
        </authorList>
    </citation>
    <scope>NUCLEOTIDE SEQUENCE [LARGE SCALE GENOMIC DNA]</scope>
    <source>
        <strain evidence="12 13">RCA23</strain>
    </source>
</reference>
<dbReference type="PROSITE" id="PS50198">
    <property type="entry name" value="PPIC_PPIASE_2"/>
    <property type="match status" value="1"/>
</dbReference>
<dbReference type="SUPFAM" id="SSF109998">
    <property type="entry name" value="Triger factor/SurA peptide-binding domain-like"/>
    <property type="match status" value="1"/>
</dbReference>
<dbReference type="RefSeq" id="WP_044050048.1">
    <property type="nucleotide sequence ID" value="NZ_CP003984.1"/>
</dbReference>
<evidence type="ECO:0000256" key="7">
    <source>
        <dbReference type="ARBA" id="ARBA00030642"/>
    </source>
</evidence>
<keyword evidence="4 9" id="KW-0697">Rotamase</keyword>
<feature type="signal peptide" evidence="10">
    <location>
        <begin position="1"/>
        <end position="25"/>
    </location>
</feature>
<dbReference type="Pfam" id="PF00639">
    <property type="entry name" value="Rotamase"/>
    <property type="match status" value="1"/>
</dbReference>
<feature type="domain" description="PpiC" evidence="11">
    <location>
        <begin position="164"/>
        <end position="261"/>
    </location>
</feature>
<dbReference type="InterPro" id="IPR027304">
    <property type="entry name" value="Trigger_fact/SurA_dom_sf"/>
</dbReference>
<dbReference type="Proteomes" id="UP000028680">
    <property type="component" value="Chromosome"/>
</dbReference>
<organism evidence="12 13">
    <name type="scientific">Planktomarina temperata RCA23</name>
    <dbReference type="NCBI Taxonomy" id="666509"/>
    <lineage>
        <taxon>Bacteria</taxon>
        <taxon>Pseudomonadati</taxon>
        <taxon>Pseudomonadota</taxon>
        <taxon>Alphaproteobacteria</taxon>
        <taxon>Rhodobacterales</taxon>
        <taxon>Paracoccaceae</taxon>
        <taxon>Planktomarina</taxon>
    </lineage>
</organism>
<keyword evidence="5" id="KW-0143">Chaperone</keyword>
<protein>
    <recommendedName>
        <fullName evidence="1">Parvulin-like PPIase</fullName>
    </recommendedName>
    <alternativeName>
        <fullName evidence="7">Peptidyl-prolyl cis-trans isomerase plp</fullName>
    </alternativeName>
    <alternativeName>
        <fullName evidence="8">Rotamase plp</fullName>
    </alternativeName>
</protein>
<keyword evidence="6 9" id="KW-0413">Isomerase</keyword>
<dbReference type="PANTHER" id="PTHR47637:SF1">
    <property type="entry name" value="CHAPERONE SURA"/>
    <property type="match status" value="1"/>
</dbReference>
<dbReference type="EMBL" id="CP003984">
    <property type="protein sequence ID" value="AII87315.1"/>
    <property type="molecule type" value="Genomic_DNA"/>
</dbReference>